<organism evidence="3 4">
    <name type="scientific">[Candida] subhashii</name>
    <dbReference type="NCBI Taxonomy" id="561895"/>
    <lineage>
        <taxon>Eukaryota</taxon>
        <taxon>Fungi</taxon>
        <taxon>Dikarya</taxon>
        <taxon>Ascomycota</taxon>
        <taxon>Saccharomycotina</taxon>
        <taxon>Pichiomycetes</taxon>
        <taxon>Debaryomycetaceae</taxon>
        <taxon>Spathaspora</taxon>
    </lineage>
</organism>
<gene>
    <name evidence="3" type="ORF">J8A68_001969</name>
</gene>
<feature type="non-terminal residue" evidence="3">
    <location>
        <position position="525"/>
    </location>
</feature>
<feature type="compositionally biased region" description="Low complexity" evidence="1">
    <location>
        <begin position="105"/>
        <end position="116"/>
    </location>
</feature>
<proteinExistence type="predicted"/>
<protein>
    <submittedName>
        <fullName evidence="3">SBE2</fullName>
    </submittedName>
</protein>
<evidence type="ECO:0000256" key="1">
    <source>
        <dbReference type="SAM" id="MobiDB-lite"/>
    </source>
</evidence>
<feature type="domain" description="SBE2/SBE22 middle" evidence="2">
    <location>
        <begin position="365"/>
        <end position="454"/>
    </location>
</feature>
<feature type="compositionally biased region" description="Polar residues" evidence="1">
    <location>
        <begin position="19"/>
        <end position="28"/>
    </location>
</feature>
<evidence type="ECO:0000313" key="4">
    <source>
        <dbReference type="Proteomes" id="UP000694255"/>
    </source>
</evidence>
<dbReference type="GeneID" id="73468770"/>
<evidence type="ECO:0000313" key="3">
    <source>
        <dbReference type="EMBL" id="KAG7664496.1"/>
    </source>
</evidence>
<feature type="compositionally biased region" description="Low complexity" evidence="1">
    <location>
        <begin position="29"/>
        <end position="63"/>
    </location>
</feature>
<dbReference type="OrthoDB" id="289721at2759"/>
<comment type="caution">
    <text evidence="3">The sequence shown here is derived from an EMBL/GenBank/DDBJ whole genome shotgun (WGS) entry which is preliminary data.</text>
</comment>
<dbReference type="RefSeq" id="XP_049264728.1">
    <property type="nucleotide sequence ID" value="XM_049405669.1"/>
</dbReference>
<dbReference type="Proteomes" id="UP000694255">
    <property type="component" value="Unassembled WGS sequence"/>
</dbReference>
<dbReference type="AlphaFoldDB" id="A0A8J5QPW3"/>
<accession>A0A8J5QPW3</accession>
<dbReference type="Pfam" id="PF22874">
    <property type="entry name" value="SBE2_M"/>
    <property type="match status" value="1"/>
</dbReference>
<dbReference type="EMBL" id="JAGSYN010000080">
    <property type="protein sequence ID" value="KAG7664496.1"/>
    <property type="molecule type" value="Genomic_DNA"/>
</dbReference>
<name>A0A8J5QPW3_9ASCO</name>
<sequence>MSTNITTANNEDLYDISISNTGASTNRPSTASHKYNNNNNNHHQLSSSSSVSTNSSSSSSQETSPKRPGDYYVQKLSSSTINLHKQLPPCPPSHSSTEIRRKPSGDSLGGSSYPSSIISDESSSIIFESNAESRLSTMTAATSIIPEVSQSTSSIISEDHPLFNKQKFANNHPVYKLRASSTSSVIGHNKLQHHPHTQYPPNPNHPPMKSSRSKSFASIPTLHRTKTRYLNSQETKERQILRKKRYEEFDQDDDEILSNGIDNLIFNVPIIKNHSDLYLHSSSASTTSSSSLSTRVTTPTMLSRRDLIKDGDNNKYNISTVTVKPCPLPGRLNSGGSIPTSPLDTHMPTVEEDETTVIAADDDSEIAHNLSEFYTERSESISKLIKLSREQTLMYKLPTFVKSQSSIEDLHLISCEKLNVLDQTRPIHLPPKNLYDKTKHHREINKVLSDYELNTKNLNDTRAKSIQSQLLNRNQWIKSIEEMMSLDGKAFNKRFNSDKNIIRKLSWESNIPNHLQFQFFMKILS</sequence>
<feature type="region of interest" description="Disordered" evidence="1">
    <location>
        <begin position="191"/>
        <end position="235"/>
    </location>
</feature>
<reference evidence="3 4" key="1">
    <citation type="journal article" date="2021" name="DNA Res.">
        <title>Genome analysis of Candida subhashii reveals its hybrid nature and dual mitochondrial genome conformations.</title>
        <authorList>
            <person name="Mixao V."/>
            <person name="Hegedusova E."/>
            <person name="Saus E."/>
            <person name="Pryszcz L.P."/>
            <person name="Cillingova A."/>
            <person name="Nosek J."/>
            <person name="Gabaldon T."/>
        </authorList>
    </citation>
    <scope>NUCLEOTIDE SEQUENCE [LARGE SCALE GENOMIC DNA]</scope>
    <source>
        <strain evidence="3 4">CBS 10753</strain>
    </source>
</reference>
<feature type="region of interest" description="Disordered" evidence="1">
    <location>
        <begin position="19"/>
        <end position="116"/>
    </location>
</feature>
<keyword evidence="4" id="KW-1185">Reference proteome</keyword>
<evidence type="ECO:0000259" key="2">
    <source>
        <dbReference type="Pfam" id="PF22874"/>
    </source>
</evidence>
<dbReference type="InterPro" id="IPR053949">
    <property type="entry name" value="SBE2/SBE22_M"/>
</dbReference>